<organism evidence="5">
    <name type="scientific">Neobodo designis</name>
    <name type="common">Flagellated protozoan</name>
    <name type="synonym">Bodo designis</name>
    <dbReference type="NCBI Taxonomy" id="312471"/>
    <lineage>
        <taxon>Eukaryota</taxon>
        <taxon>Discoba</taxon>
        <taxon>Euglenozoa</taxon>
        <taxon>Kinetoplastea</taxon>
        <taxon>Metakinetoplastina</taxon>
        <taxon>Neobodonida</taxon>
        <taxon>Neobodo</taxon>
    </lineage>
</organism>
<dbReference type="PROSITE" id="PS50222">
    <property type="entry name" value="EF_HAND_2"/>
    <property type="match status" value="3"/>
</dbReference>
<evidence type="ECO:0000313" key="5">
    <source>
        <dbReference type="EMBL" id="CAD9123046.1"/>
    </source>
</evidence>
<dbReference type="InterPro" id="IPR002048">
    <property type="entry name" value="EF_hand_dom"/>
</dbReference>
<evidence type="ECO:0000256" key="2">
    <source>
        <dbReference type="ARBA" id="ARBA00022737"/>
    </source>
</evidence>
<name>A0A7S1Q8Q6_NEODS</name>
<dbReference type="AlphaFoldDB" id="A0A7S1Q8Q6"/>
<evidence type="ECO:0000256" key="1">
    <source>
        <dbReference type="ARBA" id="ARBA00022723"/>
    </source>
</evidence>
<gene>
    <name evidence="5" type="ORF">NDES1114_LOCUS18389</name>
</gene>
<dbReference type="GO" id="GO:0005509">
    <property type="term" value="F:calcium ion binding"/>
    <property type="evidence" value="ECO:0007669"/>
    <property type="project" value="InterPro"/>
</dbReference>
<dbReference type="Pfam" id="PF13499">
    <property type="entry name" value="EF-hand_7"/>
    <property type="match status" value="1"/>
</dbReference>
<keyword evidence="2" id="KW-0677">Repeat</keyword>
<dbReference type="InterPro" id="IPR011992">
    <property type="entry name" value="EF-hand-dom_pair"/>
</dbReference>
<dbReference type="Gene3D" id="1.10.238.10">
    <property type="entry name" value="EF-hand"/>
    <property type="match status" value="3"/>
</dbReference>
<sequence length="366" mass="41336">MKQTFLEKNKHVDEDVVDRLERMLRSKFELKTGFAEPGQLSRTMHKALRALDTDDSEDLDPKRFATIMKKLNCGEDRAAVDALFHRYDVKDRGFVSMKEFSDAVFGIKTIARSNPECRNVIDQVRQKLLARGENGYRGLVRILRRMDDNGNRNLEPQELADGLAVYGLHLSKQELATLFKYFDADGNGHISITEFMAGLRPNISPARLALVKMAFLRLDRINPDGTVTLQELGQMYKADKHPAVLEGSKTEEEVIREFNDAWDKNGDEVITEDEFIKYYKDLSASIDNDQYFELMIRNAWHIAGGKGAAQNTANLRVLVTHLDGTQSVETILDDLGLPDEKPETLAAALRKQGCTDILKVETATAI</sequence>
<feature type="domain" description="EF-hand" evidence="4">
    <location>
        <begin position="250"/>
        <end position="285"/>
    </location>
</feature>
<evidence type="ECO:0000256" key="3">
    <source>
        <dbReference type="ARBA" id="ARBA00022837"/>
    </source>
</evidence>
<feature type="domain" description="EF-hand" evidence="4">
    <location>
        <begin position="170"/>
        <end position="205"/>
    </location>
</feature>
<keyword evidence="1" id="KW-0479">Metal-binding</keyword>
<proteinExistence type="predicted"/>
<accession>A0A7S1Q8Q6</accession>
<keyword evidence="3" id="KW-0106">Calcium</keyword>
<dbReference type="PANTHER" id="PTHR34524">
    <property type="entry name" value="CALCYPHOSIN"/>
    <property type="match status" value="1"/>
</dbReference>
<dbReference type="PANTHER" id="PTHR34524:SF6">
    <property type="entry name" value="CALCYPHOSINE LIKE"/>
    <property type="match status" value="1"/>
</dbReference>
<reference evidence="5" key="1">
    <citation type="submission" date="2021-01" db="EMBL/GenBank/DDBJ databases">
        <authorList>
            <person name="Corre E."/>
            <person name="Pelletier E."/>
            <person name="Niang G."/>
            <person name="Scheremetjew M."/>
            <person name="Finn R."/>
            <person name="Kale V."/>
            <person name="Holt S."/>
            <person name="Cochrane G."/>
            <person name="Meng A."/>
            <person name="Brown T."/>
            <person name="Cohen L."/>
        </authorList>
    </citation>
    <scope>NUCLEOTIDE SEQUENCE</scope>
    <source>
        <strain evidence="5">CCAP 1951/1</strain>
    </source>
</reference>
<dbReference type="InterPro" id="IPR051581">
    <property type="entry name" value="Ca-bind"/>
</dbReference>
<dbReference type="SUPFAM" id="SSF47473">
    <property type="entry name" value="EF-hand"/>
    <property type="match status" value="2"/>
</dbReference>
<dbReference type="SMART" id="SM00054">
    <property type="entry name" value="EFh"/>
    <property type="match status" value="6"/>
</dbReference>
<dbReference type="CDD" id="cd00051">
    <property type="entry name" value="EFh"/>
    <property type="match status" value="1"/>
</dbReference>
<dbReference type="PROSITE" id="PS00018">
    <property type="entry name" value="EF_HAND_1"/>
    <property type="match status" value="2"/>
</dbReference>
<protein>
    <recommendedName>
        <fullName evidence="4">EF-hand domain-containing protein</fullName>
    </recommendedName>
</protein>
<feature type="domain" description="EF-hand" evidence="4">
    <location>
        <begin position="75"/>
        <end position="110"/>
    </location>
</feature>
<dbReference type="EMBL" id="HBGF01027765">
    <property type="protein sequence ID" value="CAD9123046.1"/>
    <property type="molecule type" value="Transcribed_RNA"/>
</dbReference>
<dbReference type="InterPro" id="IPR018247">
    <property type="entry name" value="EF_Hand_1_Ca_BS"/>
</dbReference>
<evidence type="ECO:0000259" key="4">
    <source>
        <dbReference type="PROSITE" id="PS50222"/>
    </source>
</evidence>